<dbReference type="AlphaFoldDB" id="A0A4W5LQY3"/>
<feature type="domain" description="AAA ATPase AAA+ lid" evidence="5">
    <location>
        <begin position="70"/>
        <end position="97"/>
    </location>
</feature>
<dbReference type="GeneTree" id="ENSGT00550000074694"/>
<dbReference type="STRING" id="62062.ENSHHUP00000028332"/>
<feature type="transmembrane region" description="Helical" evidence="4">
    <location>
        <begin position="12"/>
        <end position="38"/>
    </location>
</feature>
<feature type="transmembrane region" description="Helical" evidence="4">
    <location>
        <begin position="50"/>
        <end position="71"/>
    </location>
</feature>
<dbReference type="GO" id="GO:0006337">
    <property type="term" value="P:nucleosome disassembly"/>
    <property type="evidence" value="ECO:0007669"/>
    <property type="project" value="TreeGrafter"/>
</dbReference>
<dbReference type="GO" id="GO:0003682">
    <property type="term" value="F:chromatin binding"/>
    <property type="evidence" value="ECO:0007669"/>
    <property type="project" value="TreeGrafter"/>
</dbReference>
<dbReference type="GO" id="GO:0006334">
    <property type="term" value="P:nucleosome assembly"/>
    <property type="evidence" value="ECO:0007669"/>
    <property type="project" value="TreeGrafter"/>
</dbReference>
<sequence length="246" mass="26739">MFCFYPSSPKPTYIFFLRLPILSNAILNSNLSNIPIVFRGSLKVLCVNMWMMLSCVVTLFPDVPLLCLLGYCGADMKAVCAEAALCALRRRYPQIYSSSQKLVLDVASISIGSRDFLSAMRKTVPASQRAVSSPAKALTPVVQPLLGAALQTVLGTVSRLFPHAEQGLRRDKRDNGVLPAGVLDDGLLHSEDEDSSVCINGLSHKAKAAGGFLHFSRWVTGCPAHRNLYPKCVFLPLLPEVCTGNL</sequence>
<dbReference type="Pfam" id="PF17862">
    <property type="entry name" value="AAA_lid_3"/>
    <property type="match status" value="1"/>
</dbReference>
<protein>
    <recommendedName>
        <fullName evidence="5">AAA ATPase AAA+ lid domain-containing protein</fullName>
    </recommendedName>
</protein>
<dbReference type="GO" id="GO:0005634">
    <property type="term" value="C:nucleus"/>
    <property type="evidence" value="ECO:0007669"/>
    <property type="project" value="TreeGrafter"/>
</dbReference>
<evidence type="ECO:0000256" key="2">
    <source>
        <dbReference type="ARBA" id="ARBA00022741"/>
    </source>
</evidence>
<keyword evidence="4" id="KW-1133">Transmembrane helix</keyword>
<evidence type="ECO:0000256" key="4">
    <source>
        <dbReference type="SAM" id="Phobius"/>
    </source>
</evidence>
<reference evidence="7" key="1">
    <citation type="submission" date="2018-06" db="EMBL/GenBank/DDBJ databases">
        <title>Genome assembly of Danube salmon.</title>
        <authorList>
            <person name="Macqueen D.J."/>
            <person name="Gundappa M.K."/>
        </authorList>
    </citation>
    <scope>NUCLEOTIDE SEQUENCE [LARGE SCALE GENOMIC DNA]</scope>
</reference>
<evidence type="ECO:0000256" key="3">
    <source>
        <dbReference type="ARBA" id="ARBA00022840"/>
    </source>
</evidence>
<accession>A0A4W5LQY3</accession>
<evidence type="ECO:0000259" key="5">
    <source>
        <dbReference type="Pfam" id="PF17862"/>
    </source>
</evidence>
<keyword evidence="4" id="KW-0472">Membrane</keyword>
<evidence type="ECO:0000256" key="1">
    <source>
        <dbReference type="ARBA" id="ARBA00006914"/>
    </source>
</evidence>
<evidence type="ECO:0000313" key="7">
    <source>
        <dbReference type="Proteomes" id="UP000314982"/>
    </source>
</evidence>
<dbReference type="Proteomes" id="UP000314982">
    <property type="component" value="Unassembled WGS sequence"/>
</dbReference>
<dbReference type="Ensembl" id="ENSHHUT00000029476.1">
    <property type="protein sequence ID" value="ENSHHUP00000028332.1"/>
    <property type="gene ID" value="ENSHHUG00000018034.1"/>
</dbReference>
<keyword evidence="2" id="KW-0547">Nucleotide-binding</keyword>
<dbReference type="GO" id="GO:0045815">
    <property type="term" value="P:transcription initiation-coupled chromatin remodeling"/>
    <property type="evidence" value="ECO:0007669"/>
    <property type="project" value="TreeGrafter"/>
</dbReference>
<dbReference type="Gene3D" id="1.10.8.60">
    <property type="match status" value="1"/>
</dbReference>
<dbReference type="GO" id="GO:0042393">
    <property type="term" value="F:histone binding"/>
    <property type="evidence" value="ECO:0007669"/>
    <property type="project" value="TreeGrafter"/>
</dbReference>
<dbReference type="PANTHER" id="PTHR23069">
    <property type="entry name" value="AAA DOMAIN-CONTAINING"/>
    <property type="match status" value="1"/>
</dbReference>
<dbReference type="InterPro" id="IPR041569">
    <property type="entry name" value="AAA_lid_3"/>
</dbReference>
<dbReference type="GO" id="GO:0005524">
    <property type="term" value="F:ATP binding"/>
    <property type="evidence" value="ECO:0007669"/>
    <property type="project" value="UniProtKB-KW"/>
</dbReference>
<proteinExistence type="inferred from homology"/>
<organism evidence="6 7">
    <name type="scientific">Hucho hucho</name>
    <name type="common">huchen</name>
    <dbReference type="NCBI Taxonomy" id="62062"/>
    <lineage>
        <taxon>Eukaryota</taxon>
        <taxon>Metazoa</taxon>
        <taxon>Chordata</taxon>
        <taxon>Craniata</taxon>
        <taxon>Vertebrata</taxon>
        <taxon>Euteleostomi</taxon>
        <taxon>Actinopterygii</taxon>
        <taxon>Neopterygii</taxon>
        <taxon>Teleostei</taxon>
        <taxon>Protacanthopterygii</taxon>
        <taxon>Salmoniformes</taxon>
        <taxon>Salmonidae</taxon>
        <taxon>Salmoninae</taxon>
        <taxon>Hucho</taxon>
    </lineage>
</organism>
<name>A0A4W5LQY3_9TELE</name>
<evidence type="ECO:0000313" key="6">
    <source>
        <dbReference type="Ensembl" id="ENSHHUP00000028332.1"/>
    </source>
</evidence>
<comment type="similarity">
    <text evidence="1">Belongs to the AAA ATPase family.</text>
</comment>
<reference evidence="6" key="2">
    <citation type="submission" date="2025-08" db="UniProtKB">
        <authorList>
            <consortium name="Ensembl"/>
        </authorList>
    </citation>
    <scope>IDENTIFICATION</scope>
</reference>
<dbReference type="PANTHER" id="PTHR23069:SF4">
    <property type="entry name" value="ATPASE FAMILY AAA DOMAIN-CONTAINING PROTEIN 2"/>
    <property type="match status" value="1"/>
</dbReference>
<keyword evidence="4" id="KW-0812">Transmembrane</keyword>
<reference evidence="6" key="3">
    <citation type="submission" date="2025-09" db="UniProtKB">
        <authorList>
            <consortium name="Ensembl"/>
        </authorList>
    </citation>
    <scope>IDENTIFICATION</scope>
</reference>
<keyword evidence="7" id="KW-1185">Reference proteome</keyword>
<dbReference type="InterPro" id="IPR045199">
    <property type="entry name" value="ATAD2-like"/>
</dbReference>
<keyword evidence="3" id="KW-0067">ATP-binding</keyword>
<dbReference type="GO" id="GO:0016887">
    <property type="term" value="F:ATP hydrolysis activity"/>
    <property type="evidence" value="ECO:0007669"/>
    <property type="project" value="TreeGrafter"/>
</dbReference>